<comment type="caution">
    <text evidence="1">The sequence shown here is derived from an EMBL/GenBank/DDBJ whole genome shotgun (WGS) entry which is preliminary data.</text>
</comment>
<evidence type="ECO:0000313" key="2">
    <source>
        <dbReference type="Proteomes" id="UP000075737"/>
    </source>
</evidence>
<keyword evidence="2" id="KW-1185">Reference proteome</keyword>
<name>A0A162MH31_9FIRM</name>
<reference evidence="1 2" key="1">
    <citation type="submission" date="2015-12" db="EMBL/GenBank/DDBJ databases">
        <title>Draft genome of Thermovenabulum gondwanense isolated from a red thermophilic microbial mat colonisisng an outflow channel of a bore well.</title>
        <authorList>
            <person name="Patel B.K."/>
        </authorList>
    </citation>
    <scope>NUCLEOTIDE SEQUENCE [LARGE SCALE GENOMIC DNA]</scope>
    <source>
        <strain evidence="1 2">R270</strain>
    </source>
</reference>
<gene>
    <name evidence="1" type="ORF">ATZ99_14740</name>
</gene>
<dbReference type="AlphaFoldDB" id="A0A162MH31"/>
<sequence>MEVVLAVALLALIFVPGYMLLNDNLLTESVSLDKTVLTFLAKQKMEEMLAKSFGELYAKIPANESYYEEEEKDIEYNGLVFNRKTKIIFKNNCLLQLVVTVESENGKGGAVTIATFKGRFD</sequence>
<proteinExistence type="predicted"/>
<dbReference type="EMBL" id="LOHZ01000032">
    <property type="protein sequence ID" value="KYO65836.1"/>
    <property type="molecule type" value="Genomic_DNA"/>
</dbReference>
<evidence type="ECO:0000313" key="1">
    <source>
        <dbReference type="EMBL" id="KYO65836.1"/>
    </source>
</evidence>
<organism evidence="1 2">
    <name type="scientific">Thermovenabulum gondwanense</name>
    <dbReference type="NCBI Taxonomy" id="520767"/>
    <lineage>
        <taxon>Bacteria</taxon>
        <taxon>Bacillati</taxon>
        <taxon>Bacillota</taxon>
        <taxon>Clostridia</taxon>
        <taxon>Thermosediminibacterales</taxon>
        <taxon>Thermosediminibacteraceae</taxon>
        <taxon>Thermovenabulum</taxon>
    </lineage>
</organism>
<accession>A0A162MH31</accession>
<protein>
    <recommendedName>
        <fullName evidence="3">ComG operon protein 7</fullName>
    </recommendedName>
</protein>
<dbReference type="Proteomes" id="UP000075737">
    <property type="component" value="Unassembled WGS sequence"/>
</dbReference>
<dbReference type="STRING" id="520767.ATZ99_14740"/>
<evidence type="ECO:0008006" key="3">
    <source>
        <dbReference type="Google" id="ProtNLM"/>
    </source>
</evidence>